<evidence type="ECO:0000313" key="1">
    <source>
        <dbReference type="EMBL" id="CAK8994671.1"/>
    </source>
</evidence>
<gene>
    <name evidence="1" type="ORF">CCMP2556_LOCUS3739</name>
</gene>
<dbReference type="Proteomes" id="UP001642484">
    <property type="component" value="Unassembled WGS sequence"/>
</dbReference>
<keyword evidence="2" id="KW-1185">Reference proteome</keyword>
<reference evidence="1 2" key="1">
    <citation type="submission" date="2024-02" db="EMBL/GenBank/DDBJ databases">
        <authorList>
            <person name="Chen Y."/>
            <person name="Shah S."/>
            <person name="Dougan E. K."/>
            <person name="Thang M."/>
            <person name="Chan C."/>
        </authorList>
    </citation>
    <scope>NUCLEOTIDE SEQUENCE [LARGE SCALE GENOMIC DNA]</scope>
</reference>
<sequence>MAGQYPAHLERTICITLPREAYWRADRRCWHCRHGGEAVALFWSNRSESVIGFLEESGTPLKLNSVSMAAFRAPTLKPTALYSTEEFQILMDTHVPPKDQTPPLEADAWQADITAYSQLERSHFLEGKVLDALTELRQPWTLS</sequence>
<name>A0ABP0HYI4_9DINO</name>
<comment type="caution">
    <text evidence="1">The sequence shown here is derived from an EMBL/GenBank/DDBJ whole genome shotgun (WGS) entry which is preliminary data.</text>
</comment>
<evidence type="ECO:0000313" key="2">
    <source>
        <dbReference type="Proteomes" id="UP001642484"/>
    </source>
</evidence>
<proteinExistence type="predicted"/>
<protein>
    <recommendedName>
        <fullName evidence="3">Amine oxidase</fullName>
    </recommendedName>
</protein>
<organism evidence="1 2">
    <name type="scientific">Durusdinium trenchii</name>
    <dbReference type="NCBI Taxonomy" id="1381693"/>
    <lineage>
        <taxon>Eukaryota</taxon>
        <taxon>Sar</taxon>
        <taxon>Alveolata</taxon>
        <taxon>Dinophyceae</taxon>
        <taxon>Suessiales</taxon>
        <taxon>Symbiodiniaceae</taxon>
        <taxon>Durusdinium</taxon>
    </lineage>
</organism>
<accession>A0ABP0HYI4</accession>
<evidence type="ECO:0008006" key="3">
    <source>
        <dbReference type="Google" id="ProtNLM"/>
    </source>
</evidence>
<dbReference type="EMBL" id="CAXAMN010001481">
    <property type="protein sequence ID" value="CAK8994671.1"/>
    <property type="molecule type" value="Genomic_DNA"/>
</dbReference>